<keyword evidence="3" id="KW-0235">DNA replication</keyword>
<evidence type="ECO:0000313" key="6">
    <source>
        <dbReference type="EMBL" id="EGT39052.1"/>
    </source>
</evidence>
<dbReference type="EMBL" id="GL379804">
    <property type="protein sequence ID" value="EGT39052.1"/>
    <property type="molecule type" value="Genomic_DNA"/>
</dbReference>
<keyword evidence="4" id="KW-0539">Nucleus</keyword>
<dbReference type="OMA" id="YDDENLH"/>
<protein>
    <recommendedName>
        <fullName evidence="2">DNA polymerase delta subunit 3</fullName>
    </recommendedName>
</protein>
<organism evidence="7">
    <name type="scientific">Caenorhabditis brenneri</name>
    <name type="common">Nematode worm</name>
    <dbReference type="NCBI Taxonomy" id="135651"/>
    <lineage>
        <taxon>Eukaryota</taxon>
        <taxon>Metazoa</taxon>
        <taxon>Ecdysozoa</taxon>
        <taxon>Nematoda</taxon>
        <taxon>Chromadorea</taxon>
        <taxon>Rhabditida</taxon>
        <taxon>Rhabditina</taxon>
        <taxon>Rhabditomorpha</taxon>
        <taxon>Rhabditoidea</taxon>
        <taxon>Rhabditidae</taxon>
        <taxon>Peloderinae</taxon>
        <taxon>Caenorhabditis</taxon>
    </lineage>
</organism>
<dbReference type="HOGENOM" id="CLU_829584_0_0_1"/>
<feature type="region of interest" description="Disordered" evidence="5">
    <location>
        <begin position="316"/>
        <end position="337"/>
    </location>
</feature>
<evidence type="ECO:0000256" key="5">
    <source>
        <dbReference type="SAM" id="MobiDB-lite"/>
    </source>
</evidence>
<dbReference type="GO" id="GO:0006297">
    <property type="term" value="P:nucleotide-excision repair, DNA gap filling"/>
    <property type="evidence" value="ECO:0007669"/>
    <property type="project" value="TreeGrafter"/>
</dbReference>
<feature type="region of interest" description="Disordered" evidence="5">
    <location>
        <begin position="69"/>
        <end position="267"/>
    </location>
</feature>
<keyword evidence="7" id="KW-1185">Reference proteome</keyword>
<dbReference type="OrthoDB" id="514823at2759"/>
<dbReference type="GO" id="GO:0006271">
    <property type="term" value="P:DNA strand elongation involved in DNA replication"/>
    <property type="evidence" value="ECO:0007669"/>
    <property type="project" value="TreeGrafter"/>
</dbReference>
<evidence type="ECO:0000256" key="2">
    <source>
        <dbReference type="ARBA" id="ARBA00017589"/>
    </source>
</evidence>
<accession>G0MP34</accession>
<feature type="compositionally biased region" description="Acidic residues" evidence="5">
    <location>
        <begin position="257"/>
        <end position="267"/>
    </location>
</feature>
<feature type="compositionally biased region" description="Basic and acidic residues" evidence="5">
    <location>
        <begin position="189"/>
        <end position="203"/>
    </location>
</feature>
<evidence type="ECO:0000313" key="7">
    <source>
        <dbReference type="Proteomes" id="UP000008068"/>
    </source>
</evidence>
<dbReference type="FunCoup" id="G0MP34">
    <property type="interactions" value="114"/>
</dbReference>
<dbReference type="Gene3D" id="3.90.1030.20">
    <property type="entry name" value="DNA polymerase delta, p66 (Cdc27) subunit, wHTH domain"/>
    <property type="match status" value="1"/>
</dbReference>
<dbReference type="PANTHER" id="PTHR17598">
    <property type="entry name" value="DNA POLYMERASE DELTA SUBUNIT 3"/>
    <property type="match status" value="1"/>
</dbReference>
<feature type="compositionally biased region" description="Basic and acidic residues" evidence="5">
    <location>
        <begin position="108"/>
        <end position="119"/>
    </location>
</feature>
<reference evidence="7" key="1">
    <citation type="submission" date="2011-07" db="EMBL/GenBank/DDBJ databases">
        <authorList>
            <consortium name="Caenorhabditis brenneri Sequencing and Analysis Consortium"/>
            <person name="Wilson R.K."/>
        </authorList>
    </citation>
    <scope>NUCLEOTIDE SEQUENCE [LARGE SCALE GENOMIC DNA]</scope>
    <source>
        <strain evidence="7">PB2801</strain>
    </source>
</reference>
<evidence type="ECO:0000256" key="1">
    <source>
        <dbReference type="ARBA" id="ARBA00004123"/>
    </source>
</evidence>
<dbReference type="GO" id="GO:0003887">
    <property type="term" value="F:DNA-directed DNA polymerase activity"/>
    <property type="evidence" value="ECO:0007669"/>
    <property type="project" value="TreeGrafter"/>
</dbReference>
<dbReference type="Proteomes" id="UP000008068">
    <property type="component" value="Unassembled WGS sequence"/>
</dbReference>
<dbReference type="InParanoid" id="G0MP34"/>
<dbReference type="Pfam" id="PF09507">
    <property type="entry name" value="CDC27"/>
    <property type="match status" value="1"/>
</dbReference>
<proteinExistence type="predicted"/>
<comment type="subcellular location">
    <subcellularLocation>
        <location evidence="1">Nucleus</location>
    </subcellularLocation>
</comment>
<evidence type="ECO:0000256" key="4">
    <source>
        <dbReference type="ARBA" id="ARBA00023242"/>
    </source>
</evidence>
<feature type="compositionally biased region" description="Polar residues" evidence="5">
    <location>
        <begin position="93"/>
        <end position="107"/>
    </location>
</feature>
<dbReference type="AlphaFoldDB" id="G0MP34"/>
<sequence length="354" mass="39779">MLEKYVKSKGDPVWALYEVSGTVDSSEYPFLATGEEMTKHVVVPESALNDEKSKFLKVHSTNLHSIQRTNPRNTRVYGRSWADNDDLKGKALPQQQKPQKTGESSTAEVKKEKSAEPEQKPCSSSSAKSTTDTKKSTIAPLKKQANLNMFTKKTEKKVDEKEKSVTPPPEEKKARKRPKVEIDEDGPEELPKVVKKTEKTPEKQKKHKKVLESPESDGFPSSREQTPVKEASPPAKRKKSGVNDENKKTKKRLIVTDSDDEEVAEPMEVDVKKSVEKPKKLEERRRTTRIEKVVETYVDEDGYLVSKEVQKTVDCSPQKLSPEKPKPKVITAPVPGAAKVPKKNSTITSFFKKA</sequence>
<dbReference type="InterPro" id="IPR041913">
    <property type="entry name" value="POLD3_sf"/>
</dbReference>
<dbReference type="STRING" id="135651.G0MP34"/>
<dbReference type="eggNOG" id="ENOG502TGBD">
    <property type="taxonomic scope" value="Eukaryota"/>
</dbReference>
<evidence type="ECO:0000256" key="3">
    <source>
        <dbReference type="ARBA" id="ARBA00022705"/>
    </source>
</evidence>
<dbReference type="GO" id="GO:1904161">
    <property type="term" value="P:DNA synthesis involved in UV-damage excision repair"/>
    <property type="evidence" value="ECO:0007669"/>
    <property type="project" value="TreeGrafter"/>
</dbReference>
<dbReference type="GO" id="GO:0043625">
    <property type="term" value="C:delta DNA polymerase complex"/>
    <property type="evidence" value="ECO:0007669"/>
    <property type="project" value="InterPro"/>
</dbReference>
<gene>
    <name evidence="6" type="ORF">CAEBREN_04215</name>
</gene>
<dbReference type="InterPro" id="IPR019038">
    <property type="entry name" value="POLD3"/>
</dbReference>
<feature type="compositionally biased region" description="Basic and acidic residues" evidence="5">
    <location>
        <begin position="152"/>
        <end position="173"/>
    </location>
</feature>
<dbReference type="PANTHER" id="PTHR17598:SF13">
    <property type="entry name" value="DNA POLYMERASE DELTA SUBUNIT 3"/>
    <property type="match status" value="1"/>
</dbReference>
<name>G0MP34_CAEBE</name>